<accession>A0ABS4JC83</accession>
<dbReference type="Gene3D" id="1.25.40.10">
    <property type="entry name" value="Tetratricopeptide repeat domain"/>
    <property type="match status" value="1"/>
</dbReference>
<evidence type="ECO:0000256" key="6">
    <source>
        <dbReference type="PROSITE-ProRule" id="PRU00504"/>
    </source>
</evidence>
<dbReference type="CDD" id="cd05819">
    <property type="entry name" value="NHL"/>
    <property type="match status" value="1"/>
</dbReference>
<evidence type="ECO:0000256" key="4">
    <source>
        <dbReference type="ARBA" id="ARBA00022989"/>
    </source>
</evidence>
<dbReference type="SUPFAM" id="SSF48452">
    <property type="entry name" value="TPR-like"/>
    <property type="match status" value="1"/>
</dbReference>
<keyword evidence="5 7" id="KW-0472">Membrane</keyword>
<sequence>MIIKRGRRILLFLPLLLIIAALVPHGTYADTIYWTNTKDSNGHLIWTQPAYVPEGIVGDSLFVQDEQGEMKFSPMQSPKDLFIDDQDHIYVADTGNNRIVEFGSDGGWLRYITVPESPLNKPEGIFVAKDQTIYVADTGNKRVVHLDQEGKLLKEFTRPVSPLIPESFKFDPIKLIVDKRGFLYIATLGGYQGLLQLDQEGQFQSFYGANRTVFSPLDAFKRFFYTKEMYANEISKLPGSISSVAVDQEGFVYTTTVEQGASNQIKKLNIRGLDMLESKDTYTVRGTAGVFGEMRPEDFKYIPGEGMLTPRLIDLCIDSNGNITAIDATFRYINQYDASGNLLFFWAGPSSSTKTQLGLMKNPVAIDANSLNDLYVLDGQENTIQIFRLSEFGSKVNEANRLTLEGRYEESEKPWREVLRMNANFNTAMLGLGKAAYKSGDYQEAMALFKRGGNHKGFSEAFWQTRLIWFQKHFSLMASLILGVGIAALIGEKYSRHAGWRIRWNHRTRSDKPLLIRLKHIFYLLRHPIDGFSAIRYEAKGSYLLALIVLILVYVSLVMKSLYTGYTFNMIILHRFNLVTLLLQFALIWFGWVVSNYLVSSIYKGEGRFKDVFIGSAYALVPFILVGIPLSVLSNAMTNSEQAIYDFLLLSVYVWSGLLFFWMIQSLQNYSVGETFMNIVLSLAAFMTLAFIVLVTLGLSSDLKDFIYEVYQEVRLR</sequence>
<dbReference type="PANTHER" id="PTHR24104">
    <property type="entry name" value="E3 UBIQUITIN-PROTEIN LIGASE NHLRC1-RELATED"/>
    <property type="match status" value="1"/>
</dbReference>
<dbReference type="RefSeq" id="WP_209979637.1">
    <property type="nucleotide sequence ID" value="NZ_JAGGLB010000058.1"/>
</dbReference>
<dbReference type="SUPFAM" id="SSF101898">
    <property type="entry name" value="NHL repeat"/>
    <property type="match status" value="1"/>
</dbReference>
<dbReference type="PANTHER" id="PTHR24104:SF25">
    <property type="entry name" value="PROTEIN LIN-41"/>
    <property type="match status" value="1"/>
</dbReference>
<feature type="domain" description="Yip1" evidence="8">
    <location>
        <begin position="523"/>
        <end position="692"/>
    </location>
</feature>
<dbReference type="EMBL" id="JAGGLB010000058">
    <property type="protein sequence ID" value="MBP1996841.1"/>
    <property type="molecule type" value="Genomic_DNA"/>
</dbReference>
<dbReference type="PROSITE" id="PS51125">
    <property type="entry name" value="NHL"/>
    <property type="match status" value="1"/>
</dbReference>
<feature type="repeat" description="NHL" evidence="6">
    <location>
        <begin position="118"/>
        <end position="149"/>
    </location>
</feature>
<dbReference type="Gene3D" id="2.120.10.30">
    <property type="entry name" value="TolB, C-terminal domain"/>
    <property type="match status" value="1"/>
</dbReference>
<feature type="transmembrane region" description="Helical" evidence="7">
    <location>
        <begin position="676"/>
        <end position="699"/>
    </location>
</feature>
<dbReference type="Proteomes" id="UP001519287">
    <property type="component" value="Unassembled WGS sequence"/>
</dbReference>
<feature type="transmembrane region" description="Helical" evidence="7">
    <location>
        <begin position="611"/>
        <end position="632"/>
    </location>
</feature>
<dbReference type="Pfam" id="PF04893">
    <property type="entry name" value="Yip1"/>
    <property type="match status" value="1"/>
</dbReference>
<evidence type="ECO:0000259" key="8">
    <source>
        <dbReference type="Pfam" id="PF04893"/>
    </source>
</evidence>
<evidence type="ECO:0000256" key="7">
    <source>
        <dbReference type="SAM" id="Phobius"/>
    </source>
</evidence>
<organism evidence="9 10">
    <name type="scientific">Paenibacillus eucommiae</name>
    <dbReference type="NCBI Taxonomy" id="1355755"/>
    <lineage>
        <taxon>Bacteria</taxon>
        <taxon>Bacillati</taxon>
        <taxon>Bacillota</taxon>
        <taxon>Bacilli</taxon>
        <taxon>Bacillales</taxon>
        <taxon>Paenibacillaceae</taxon>
        <taxon>Paenibacillus</taxon>
    </lineage>
</organism>
<evidence type="ECO:0000256" key="3">
    <source>
        <dbReference type="ARBA" id="ARBA00022737"/>
    </source>
</evidence>
<keyword evidence="9" id="KW-0238">DNA-binding</keyword>
<dbReference type="InterPro" id="IPR001258">
    <property type="entry name" value="NHL_repeat"/>
</dbReference>
<keyword evidence="2 7" id="KW-0812">Transmembrane</keyword>
<dbReference type="InterPro" id="IPR011990">
    <property type="entry name" value="TPR-like_helical_dom_sf"/>
</dbReference>
<keyword evidence="4 7" id="KW-1133">Transmembrane helix</keyword>
<dbReference type="InterPro" id="IPR006977">
    <property type="entry name" value="Yip1_dom"/>
</dbReference>
<evidence type="ECO:0000256" key="5">
    <source>
        <dbReference type="ARBA" id="ARBA00023136"/>
    </source>
</evidence>
<dbReference type="InterPro" id="IPR050952">
    <property type="entry name" value="TRIM-NHL_E3_ligases"/>
</dbReference>
<comment type="caution">
    <text evidence="9">The sequence shown here is derived from an EMBL/GenBank/DDBJ whole genome shotgun (WGS) entry which is preliminary data.</text>
</comment>
<evidence type="ECO:0000256" key="2">
    <source>
        <dbReference type="ARBA" id="ARBA00022692"/>
    </source>
</evidence>
<name>A0ABS4JC83_9BACL</name>
<evidence type="ECO:0000313" key="10">
    <source>
        <dbReference type="Proteomes" id="UP001519287"/>
    </source>
</evidence>
<feature type="transmembrane region" description="Helical" evidence="7">
    <location>
        <begin position="644"/>
        <end position="664"/>
    </location>
</feature>
<gene>
    <name evidence="9" type="ORF">J2Z66_008501</name>
</gene>
<dbReference type="InterPro" id="IPR011042">
    <property type="entry name" value="6-blade_b-propeller_TolB-like"/>
</dbReference>
<feature type="transmembrane region" description="Helical" evidence="7">
    <location>
        <begin position="543"/>
        <end position="566"/>
    </location>
</feature>
<evidence type="ECO:0000313" key="9">
    <source>
        <dbReference type="EMBL" id="MBP1996841.1"/>
    </source>
</evidence>
<feature type="transmembrane region" description="Helical" evidence="7">
    <location>
        <begin position="578"/>
        <end position="599"/>
    </location>
</feature>
<protein>
    <submittedName>
        <fullName evidence="9">DNA-binding beta-propeller fold protein YncE</fullName>
    </submittedName>
</protein>
<comment type="subcellular location">
    <subcellularLocation>
        <location evidence="1">Membrane</location>
        <topology evidence="1">Multi-pass membrane protein</topology>
    </subcellularLocation>
</comment>
<keyword evidence="10" id="KW-1185">Reference proteome</keyword>
<evidence type="ECO:0000256" key="1">
    <source>
        <dbReference type="ARBA" id="ARBA00004141"/>
    </source>
</evidence>
<dbReference type="GO" id="GO:0003677">
    <property type="term" value="F:DNA binding"/>
    <property type="evidence" value="ECO:0007669"/>
    <property type="project" value="UniProtKB-KW"/>
</dbReference>
<dbReference type="Pfam" id="PF01436">
    <property type="entry name" value="NHL"/>
    <property type="match status" value="2"/>
</dbReference>
<proteinExistence type="predicted"/>
<reference evidence="9 10" key="1">
    <citation type="submission" date="2021-03" db="EMBL/GenBank/DDBJ databases">
        <title>Genomic Encyclopedia of Type Strains, Phase IV (KMG-IV): sequencing the most valuable type-strain genomes for metagenomic binning, comparative biology and taxonomic classification.</title>
        <authorList>
            <person name="Goeker M."/>
        </authorList>
    </citation>
    <scope>NUCLEOTIDE SEQUENCE [LARGE SCALE GENOMIC DNA]</scope>
    <source>
        <strain evidence="9 10">DSM 26048</strain>
    </source>
</reference>
<keyword evidence="3" id="KW-0677">Repeat</keyword>